<sequence>MAFTAIQVLATAGLVATGALAACQASNDGGSGNINDSKLCTTTGQGTYTFAMSDSLTCVPDPSGGMNGCVPTAIFYILDESCNIRGTYQVPDCGVPFVIEENFLTQLLTVKTIDTTPGSSYFKFDYGNGEFVINNNHCDCVDASSGLESADKCKCAFPVDGTVDKRSINFHA</sequence>
<proteinExistence type="predicted"/>
<feature type="chain" id="PRO_5015449291" evidence="1">
    <location>
        <begin position="22"/>
        <end position="172"/>
    </location>
</feature>
<reference evidence="2 3" key="1">
    <citation type="journal article" date="2018" name="Mycol. Prog.">
        <title>Coniella lustricola, a new species from submerged detritus.</title>
        <authorList>
            <person name="Raudabaugh D.B."/>
            <person name="Iturriaga T."/>
            <person name="Carver A."/>
            <person name="Mondo S."/>
            <person name="Pangilinan J."/>
            <person name="Lipzen A."/>
            <person name="He G."/>
            <person name="Amirebrahimi M."/>
            <person name="Grigoriev I.V."/>
            <person name="Miller A.N."/>
        </authorList>
    </citation>
    <scope>NUCLEOTIDE SEQUENCE [LARGE SCALE GENOMIC DNA]</scope>
    <source>
        <strain evidence="2 3">B22-T-1</strain>
    </source>
</reference>
<dbReference type="Proteomes" id="UP000241462">
    <property type="component" value="Unassembled WGS sequence"/>
</dbReference>
<dbReference type="InParanoid" id="A0A2T2ZV34"/>
<accession>A0A2T2ZV34</accession>
<name>A0A2T2ZV34_9PEZI</name>
<organism evidence="2 3">
    <name type="scientific">Coniella lustricola</name>
    <dbReference type="NCBI Taxonomy" id="2025994"/>
    <lineage>
        <taxon>Eukaryota</taxon>
        <taxon>Fungi</taxon>
        <taxon>Dikarya</taxon>
        <taxon>Ascomycota</taxon>
        <taxon>Pezizomycotina</taxon>
        <taxon>Sordariomycetes</taxon>
        <taxon>Sordariomycetidae</taxon>
        <taxon>Diaporthales</taxon>
        <taxon>Schizoparmaceae</taxon>
        <taxon>Coniella</taxon>
    </lineage>
</organism>
<evidence type="ECO:0000256" key="1">
    <source>
        <dbReference type="SAM" id="SignalP"/>
    </source>
</evidence>
<protein>
    <submittedName>
        <fullName evidence="2">Uncharacterized protein</fullName>
    </submittedName>
</protein>
<keyword evidence="3" id="KW-1185">Reference proteome</keyword>
<gene>
    <name evidence="2" type="ORF">BD289DRAFT_486433</name>
</gene>
<feature type="signal peptide" evidence="1">
    <location>
        <begin position="1"/>
        <end position="21"/>
    </location>
</feature>
<keyword evidence="1" id="KW-0732">Signal</keyword>
<dbReference type="AlphaFoldDB" id="A0A2T2ZV34"/>
<evidence type="ECO:0000313" key="2">
    <source>
        <dbReference type="EMBL" id="PSR77535.1"/>
    </source>
</evidence>
<dbReference type="STRING" id="2025994.A0A2T2ZV34"/>
<dbReference type="OrthoDB" id="2218962at2759"/>
<dbReference type="EMBL" id="KZ678649">
    <property type="protein sequence ID" value="PSR77535.1"/>
    <property type="molecule type" value="Genomic_DNA"/>
</dbReference>
<evidence type="ECO:0000313" key="3">
    <source>
        <dbReference type="Proteomes" id="UP000241462"/>
    </source>
</evidence>